<dbReference type="GO" id="GO:0005737">
    <property type="term" value="C:cytoplasm"/>
    <property type="evidence" value="ECO:0007669"/>
    <property type="project" value="TreeGrafter"/>
</dbReference>
<feature type="domain" description="Rho-GAP" evidence="9">
    <location>
        <begin position="843"/>
        <end position="1046"/>
    </location>
</feature>
<dbReference type="SUPFAM" id="SSF57716">
    <property type="entry name" value="Glucocorticoid receptor-like (DNA-binding domain)"/>
    <property type="match status" value="3"/>
</dbReference>
<evidence type="ECO:0000256" key="1">
    <source>
        <dbReference type="ARBA" id="ARBA00004123"/>
    </source>
</evidence>
<protein>
    <submittedName>
        <fullName evidence="10">GTPase-activating protein-like protein of the rho/rac family</fullName>
    </submittedName>
</protein>
<keyword evidence="11" id="KW-1185">Reference proteome</keyword>
<dbReference type="Gene3D" id="1.10.555.10">
    <property type="entry name" value="Rho GTPase activation protein"/>
    <property type="match status" value="1"/>
</dbReference>
<dbReference type="EMBL" id="MU003819">
    <property type="protein sequence ID" value="KAF2718820.1"/>
    <property type="molecule type" value="Genomic_DNA"/>
</dbReference>
<dbReference type="Pfam" id="PF00620">
    <property type="entry name" value="RhoGAP"/>
    <property type="match status" value="1"/>
</dbReference>
<feature type="region of interest" description="Disordered" evidence="7">
    <location>
        <begin position="1"/>
        <end position="83"/>
    </location>
</feature>
<dbReference type="FunFam" id="2.10.110.10:FF:000058">
    <property type="entry name" value="Rho GTPase activator Lrg11"/>
    <property type="match status" value="1"/>
</dbReference>
<evidence type="ECO:0000256" key="5">
    <source>
        <dbReference type="ARBA" id="ARBA00023242"/>
    </source>
</evidence>
<evidence type="ECO:0000256" key="2">
    <source>
        <dbReference type="ARBA" id="ARBA00022723"/>
    </source>
</evidence>
<dbReference type="InterPro" id="IPR001781">
    <property type="entry name" value="Znf_LIM"/>
</dbReference>
<dbReference type="GO" id="GO:0030036">
    <property type="term" value="P:actin cytoskeleton organization"/>
    <property type="evidence" value="ECO:0007669"/>
    <property type="project" value="TreeGrafter"/>
</dbReference>
<comment type="caution">
    <text evidence="10">The sequence shown here is derived from an EMBL/GenBank/DDBJ whole genome shotgun (WGS) entry which is preliminary data.</text>
</comment>
<evidence type="ECO:0000313" key="10">
    <source>
        <dbReference type="EMBL" id="KAF2718820.1"/>
    </source>
</evidence>
<keyword evidence="3" id="KW-0677">Repeat</keyword>
<evidence type="ECO:0000313" key="11">
    <source>
        <dbReference type="Proteomes" id="UP000799441"/>
    </source>
</evidence>
<feature type="compositionally biased region" description="Polar residues" evidence="7">
    <location>
        <begin position="1173"/>
        <end position="1182"/>
    </location>
</feature>
<feature type="domain" description="LIM zinc-binding" evidence="8">
    <location>
        <begin position="85"/>
        <end position="145"/>
    </location>
</feature>
<dbReference type="OrthoDB" id="20689at2759"/>
<evidence type="ECO:0000256" key="7">
    <source>
        <dbReference type="SAM" id="MobiDB-lite"/>
    </source>
</evidence>
<name>A0A9P4Q3E6_9PEZI</name>
<keyword evidence="4 6" id="KW-0862">Zinc</keyword>
<feature type="compositionally biased region" description="Basic and acidic residues" evidence="7">
    <location>
        <begin position="633"/>
        <end position="645"/>
    </location>
</feature>
<evidence type="ECO:0000256" key="6">
    <source>
        <dbReference type="PROSITE-ProRule" id="PRU00125"/>
    </source>
</evidence>
<evidence type="ECO:0000256" key="4">
    <source>
        <dbReference type="ARBA" id="ARBA00022833"/>
    </source>
</evidence>
<evidence type="ECO:0000256" key="3">
    <source>
        <dbReference type="ARBA" id="ARBA00022737"/>
    </source>
</evidence>
<accession>A0A9P4Q3E6</accession>
<dbReference type="InterPro" id="IPR008936">
    <property type="entry name" value="Rho_GTPase_activation_prot"/>
</dbReference>
<dbReference type="CDD" id="cd09392">
    <property type="entry name" value="LIM2_Lrg1p_like"/>
    <property type="match status" value="1"/>
</dbReference>
<dbReference type="PANTHER" id="PTHR24215:SF10">
    <property type="entry name" value="RHO-GTPASE-ACTIVATING PROTEIN LRG1"/>
    <property type="match status" value="1"/>
</dbReference>
<feature type="domain" description="LIM zinc-binding" evidence="8">
    <location>
        <begin position="482"/>
        <end position="545"/>
    </location>
</feature>
<dbReference type="InterPro" id="IPR000198">
    <property type="entry name" value="RhoGAP_dom"/>
</dbReference>
<dbReference type="GO" id="GO:0007165">
    <property type="term" value="P:signal transduction"/>
    <property type="evidence" value="ECO:0007669"/>
    <property type="project" value="InterPro"/>
</dbReference>
<dbReference type="CDD" id="cd09391">
    <property type="entry name" value="LIM1_Lrg1p_like"/>
    <property type="match status" value="1"/>
</dbReference>
<proteinExistence type="predicted"/>
<dbReference type="PROSITE" id="PS50023">
    <property type="entry name" value="LIM_DOMAIN_2"/>
    <property type="match status" value="3"/>
</dbReference>
<feature type="region of interest" description="Disordered" evidence="7">
    <location>
        <begin position="1147"/>
        <end position="1218"/>
    </location>
</feature>
<dbReference type="GO" id="GO:0046872">
    <property type="term" value="F:metal ion binding"/>
    <property type="evidence" value="ECO:0007669"/>
    <property type="project" value="UniProtKB-KW"/>
</dbReference>
<dbReference type="SMART" id="SM00132">
    <property type="entry name" value="LIM"/>
    <property type="match status" value="3"/>
</dbReference>
<dbReference type="CDD" id="cd22249">
    <property type="entry name" value="UDM1_RNF168_RNF169-like"/>
    <property type="match status" value="1"/>
</dbReference>
<feature type="compositionally biased region" description="Low complexity" evidence="7">
    <location>
        <begin position="13"/>
        <end position="25"/>
    </location>
</feature>
<dbReference type="PANTHER" id="PTHR24215">
    <property type="entry name" value="RHO-GTPASE-ACTIVATING PROTEIN LRG1"/>
    <property type="match status" value="1"/>
</dbReference>
<feature type="region of interest" description="Disordered" evidence="7">
    <location>
        <begin position="1082"/>
        <end position="1135"/>
    </location>
</feature>
<dbReference type="SMART" id="SM00324">
    <property type="entry name" value="RhoGAP"/>
    <property type="match status" value="1"/>
</dbReference>
<dbReference type="AlphaFoldDB" id="A0A9P4Q3E6"/>
<evidence type="ECO:0000259" key="8">
    <source>
        <dbReference type="PROSITE" id="PS50023"/>
    </source>
</evidence>
<feature type="domain" description="LIM zinc-binding" evidence="8">
    <location>
        <begin position="148"/>
        <end position="208"/>
    </location>
</feature>
<dbReference type="SUPFAM" id="SSF48350">
    <property type="entry name" value="GTPase activation domain, GAP"/>
    <property type="match status" value="1"/>
</dbReference>
<dbReference type="Pfam" id="PF00412">
    <property type="entry name" value="LIM"/>
    <property type="match status" value="2"/>
</dbReference>
<dbReference type="Gene3D" id="2.10.110.10">
    <property type="entry name" value="Cysteine Rich Protein"/>
    <property type="match status" value="4"/>
</dbReference>
<keyword evidence="5" id="KW-0539">Nucleus</keyword>
<sequence length="1218" mass="135797">MGLPSEDHAPGAQSSSTSQQQQQQQHEQFGTTPPRERQHSNQNIPIRTRSGDDQQAQDQGERSSRPKQSSEAVANGRRKGSGQQRLCGKCQQALMGQFVRALGDTYHLECFTCHDCDKIVASKFFPVPDQPPGQYPLCETDYFRRLDLLCFACGGALRGSYITALDRKYHIEHFTCSVCPTVFGAQDSYYEHEGSVYCHYHYSTGFAQKCNGCQTAILKQFVEIFRNGVNQHWHPECYMIHKYWNVRLHAAPPKGAELQGLEIEAEKQALAEEKASEEMRQGVRNEEEAVEYKVHWIWQTLSSFEERSATCISDMLLHVSNGAYMDGVVAAKKFISHVDLLFTAADDLNRRLETRPGKGTEQGVRTFDAIVHPGLSYSREAKLLCKKVVAFFQLLAESQDTGVRRLGVTQELLSLVTGLAHYLKLMIRICLSGALKLERETSSAEGLEGFLQDISKLDEKLQEERQRDSKADADAYVDKNADTCAACGKAVEDKCFRKQDRVIHAQCMACAKCSKDFANDTEDAWWSALQEKVFCNLHAPSDAKLGGFTSISRLQQYVHLLRVAHARLLATLRTSGALPHTSDDPNLGGYDSREGHTPGNDDPPLLRSNTRSKSYAGRSASERDAPNYEDTMGDIRRLRSTRMDKQLSSAGRTARKSTIIDGPEGMRPGSADGRPNQRRQTGTFQIVEDRDANGEPINQLRFGNNDAMTLDDIPRIVQAQQTREQRPNASRYARQPMIPQEPKPRLVNGHTRDFSGEPMDNSQIDARPAGTKRYFSELTALEYFIVRHVAVLSMEPLLDGHFNQEELIDLIEAKRPTFWSKFGKAFAPKDKRSKVTKTQIFGVPLEQLLERNYEESTDGVGPGSLKIPSVVQETVSAMKTMDMSVEGVFRKNGNIKRLNDAKEEIDAKGALEMDLTKENPVQVAALLKRFLRELPDPLLTHKLHKLWITSQRIDDSDKRRRLLHLTCCLMPKAHRDTMEVLFTFMNWVSSFSHVDEESGSKMDIHNLATVITPNIIHRGKESMPVDDSFLAIEAVHSLIECNESMCEVPEDLAMILNDSSLFSNSADITTKEILKRYGDRVKPPVPTIVKAPGASTSIQDASIPGGKVMSATDAGGSPQSRSHESNGGRNGTPVAQRVDTDLNQQSAWQNESSVRHVTNDTPAPPKIPYATDPHSSTESYGSGANPGAGEGRISSERSPSRTNMRGSNFDKQRAVGMA</sequence>
<dbReference type="GO" id="GO:0005634">
    <property type="term" value="C:nucleus"/>
    <property type="evidence" value="ECO:0007669"/>
    <property type="project" value="UniProtKB-SubCell"/>
</dbReference>
<keyword evidence="2 6" id="KW-0479">Metal-binding</keyword>
<feature type="region of interest" description="Disordered" evidence="7">
    <location>
        <begin position="576"/>
        <end position="678"/>
    </location>
</feature>
<comment type="subcellular location">
    <subcellularLocation>
        <location evidence="1">Nucleus</location>
    </subcellularLocation>
</comment>
<gene>
    <name evidence="10" type="ORF">K431DRAFT_322145</name>
</gene>
<feature type="compositionally biased region" description="Basic and acidic residues" evidence="7">
    <location>
        <begin position="1208"/>
        <end position="1218"/>
    </location>
</feature>
<dbReference type="PROSITE" id="PS00478">
    <property type="entry name" value="LIM_DOMAIN_1"/>
    <property type="match status" value="2"/>
</dbReference>
<reference evidence="10" key="1">
    <citation type="journal article" date="2020" name="Stud. Mycol.">
        <title>101 Dothideomycetes genomes: a test case for predicting lifestyles and emergence of pathogens.</title>
        <authorList>
            <person name="Haridas S."/>
            <person name="Albert R."/>
            <person name="Binder M."/>
            <person name="Bloem J."/>
            <person name="Labutti K."/>
            <person name="Salamov A."/>
            <person name="Andreopoulos B."/>
            <person name="Baker S."/>
            <person name="Barry K."/>
            <person name="Bills G."/>
            <person name="Bluhm B."/>
            <person name="Cannon C."/>
            <person name="Castanera R."/>
            <person name="Culley D."/>
            <person name="Daum C."/>
            <person name="Ezra D."/>
            <person name="Gonzalez J."/>
            <person name="Henrissat B."/>
            <person name="Kuo A."/>
            <person name="Liang C."/>
            <person name="Lipzen A."/>
            <person name="Lutzoni F."/>
            <person name="Magnuson J."/>
            <person name="Mondo S."/>
            <person name="Nolan M."/>
            <person name="Ohm R."/>
            <person name="Pangilinan J."/>
            <person name="Park H.-J."/>
            <person name="Ramirez L."/>
            <person name="Alfaro M."/>
            <person name="Sun H."/>
            <person name="Tritt A."/>
            <person name="Yoshinaga Y."/>
            <person name="Zwiers L.-H."/>
            <person name="Turgeon B."/>
            <person name="Goodwin S."/>
            <person name="Spatafora J."/>
            <person name="Crous P."/>
            <person name="Grigoriev I."/>
        </authorList>
    </citation>
    <scope>NUCLEOTIDE SEQUENCE</scope>
    <source>
        <strain evidence="10">CBS 116435</strain>
    </source>
</reference>
<organism evidence="10 11">
    <name type="scientific">Polychaeton citri CBS 116435</name>
    <dbReference type="NCBI Taxonomy" id="1314669"/>
    <lineage>
        <taxon>Eukaryota</taxon>
        <taxon>Fungi</taxon>
        <taxon>Dikarya</taxon>
        <taxon>Ascomycota</taxon>
        <taxon>Pezizomycotina</taxon>
        <taxon>Dothideomycetes</taxon>
        <taxon>Dothideomycetidae</taxon>
        <taxon>Capnodiales</taxon>
        <taxon>Capnodiaceae</taxon>
        <taxon>Polychaeton</taxon>
    </lineage>
</organism>
<dbReference type="Proteomes" id="UP000799441">
    <property type="component" value="Unassembled WGS sequence"/>
</dbReference>
<dbReference type="PROSITE" id="PS50238">
    <property type="entry name" value="RHOGAP"/>
    <property type="match status" value="1"/>
</dbReference>
<dbReference type="GO" id="GO:0030695">
    <property type="term" value="F:GTPase regulator activity"/>
    <property type="evidence" value="ECO:0007669"/>
    <property type="project" value="UniProtKB-ARBA"/>
</dbReference>
<keyword evidence="6" id="KW-0440">LIM domain</keyword>
<evidence type="ECO:0000259" key="9">
    <source>
        <dbReference type="PROSITE" id="PS50238"/>
    </source>
</evidence>